<dbReference type="Proteomes" id="UP001501170">
    <property type="component" value="Unassembled WGS sequence"/>
</dbReference>
<keyword evidence="1" id="KW-0732">Signal</keyword>
<proteinExistence type="predicted"/>
<evidence type="ECO:0000256" key="1">
    <source>
        <dbReference type="SAM" id="SignalP"/>
    </source>
</evidence>
<name>A0ABP5UQS6_9ACTN</name>
<evidence type="ECO:0000313" key="3">
    <source>
        <dbReference type="Proteomes" id="UP001501170"/>
    </source>
</evidence>
<sequence length="203" mass="21503">MLSNSTERRRTGFTRAIVFAATPVLLVTALTACGSPSSSTATTTVTEYIDRTYTVVPSTTKRATASTPTLKVGDSVDVPCDSNDSVVCMTLKLTDLNLNAECSDSYRPADRYVALTFAAEMPADASPEFTSPFRSFPWSGVAGNRAVEVEPSVTCPGSSQLNLMKEFPGLTADGTVVLGVPQGTTEVRFAAHHRPLFRVAVGG</sequence>
<accession>A0ABP5UQS6</accession>
<evidence type="ECO:0000313" key="2">
    <source>
        <dbReference type="EMBL" id="GAA2385818.1"/>
    </source>
</evidence>
<comment type="caution">
    <text evidence="2">The sequence shown here is derived from an EMBL/GenBank/DDBJ whole genome shotgun (WGS) entry which is preliminary data.</text>
</comment>
<organism evidence="2 3">
    <name type="scientific">Gordonia cholesterolivorans</name>
    <dbReference type="NCBI Taxonomy" id="559625"/>
    <lineage>
        <taxon>Bacteria</taxon>
        <taxon>Bacillati</taxon>
        <taxon>Actinomycetota</taxon>
        <taxon>Actinomycetes</taxon>
        <taxon>Mycobacteriales</taxon>
        <taxon>Gordoniaceae</taxon>
        <taxon>Gordonia</taxon>
    </lineage>
</organism>
<dbReference type="EMBL" id="BAAARB010000015">
    <property type="protein sequence ID" value="GAA2385818.1"/>
    <property type="molecule type" value="Genomic_DNA"/>
</dbReference>
<feature type="chain" id="PRO_5045713819" evidence="1">
    <location>
        <begin position="35"/>
        <end position="203"/>
    </location>
</feature>
<keyword evidence="3" id="KW-1185">Reference proteome</keyword>
<protein>
    <submittedName>
        <fullName evidence="2">Uncharacterized protein</fullName>
    </submittedName>
</protein>
<reference evidence="3" key="1">
    <citation type="journal article" date="2019" name="Int. J. Syst. Evol. Microbiol.">
        <title>The Global Catalogue of Microorganisms (GCM) 10K type strain sequencing project: providing services to taxonomists for standard genome sequencing and annotation.</title>
        <authorList>
            <consortium name="The Broad Institute Genomics Platform"/>
            <consortium name="The Broad Institute Genome Sequencing Center for Infectious Disease"/>
            <person name="Wu L."/>
            <person name="Ma J."/>
        </authorList>
    </citation>
    <scope>NUCLEOTIDE SEQUENCE [LARGE SCALE GENOMIC DNA]</scope>
    <source>
        <strain evidence="3">JCM 16227</strain>
    </source>
</reference>
<feature type="signal peptide" evidence="1">
    <location>
        <begin position="1"/>
        <end position="34"/>
    </location>
</feature>
<gene>
    <name evidence="2" type="ORF">GCM10009855_27480</name>
</gene>